<organism evidence="2 3">
    <name type="scientific">Galdieria yellowstonensis</name>
    <dbReference type="NCBI Taxonomy" id="3028027"/>
    <lineage>
        <taxon>Eukaryota</taxon>
        <taxon>Rhodophyta</taxon>
        <taxon>Bangiophyceae</taxon>
        <taxon>Galdieriales</taxon>
        <taxon>Galdieriaceae</taxon>
        <taxon>Galdieria</taxon>
    </lineage>
</organism>
<evidence type="ECO:0000313" key="3">
    <source>
        <dbReference type="Proteomes" id="UP001300502"/>
    </source>
</evidence>
<proteinExistence type="predicted"/>
<accession>A0AAV9IIV9</accession>
<dbReference type="AlphaFoldDB" id="A0AAV9IIV9"/>
<evidence type="ECO:0000313" key="2">
    <source>
        <dbReference type="EMBL" id="KAK4527239.1"/>
    </source>
</evidence>
<keyword evidence="3" id="KW-1185">Reference proteome</keyword>
<feature type="coiled-coil region" evidence="1">
    <location>
        <begin position="18"/>
        <end position="73"/>
    </location>
</feature>
<comment type="caution">
    <text evidence="2">The sequence shown here is derived from an EMBL/GenBank/DDBJ whole genome shotgun (WGS) entry which is preliminary data.</text>
</comment>
<keyword evidence="1" id="KW-0175">Coiled coil</keyword>
<evidence type="ECO:0000256" key="1">
    <source>
        <dbReference type="SAM" id="Coils"/>
    </source>
</evidence>
<reference evidence="2 3" key="1">
    <citation type="submission" date="2022-07" db="EMBL/GenBank/DDBJ databases">
        <title>Genome-wide signatures of adaptation to extreme environments.</title>
        <authorList>
            <person name="Cho C.H."/>
            <person name="Yoon H.S."/>
        </authorList>
    </citation>
    <scope>NUCLEOTIDE SEQUENCE [LARGE SCALE GENOMIC DNA]</scope>
    <source>
        <strain evidence="2 3">108.79 E11</strain>
    </source>
</reference>
<dbReference type="Proteomes" id="UP001300502">
    <property type="component" value="Unassembled WGS sequence"/>
</dbReference>
<protein>
    <submittedName>
        <fullName evidence="2">Uncharacterized protein</fullName>
    </submittedName>
</protein>
<dbReference type="EMBL" id="JANCYU010000049">
    <property type="protein sequence ID" value="KAK4527239.1"/>
    <property type="molecule type" value="Genomic_DNA"/>
</dbReference>
<name>A0AAV9IIV9_9RHOD</name>
<sequence>MQEKTDSSSVPPTTMSIVEQVESNMRNLQNLVLGAENLLRTKSIQEGASPMALEQLRASLEAAKEKMMEAANIRGIIKRHAYAQERRRAEKRHSLSKEELEKLSWNIARASVGENSNYRGTKVVYKREKFARTREQWNSYALEAVAPCRADWTQFPPALIGNVGRLMHFGIFLKETTTTGHFYPYAVRVFGTQEDVQYWSWSKYYIFRLLSERAQAALSYYLERIVYTEDTVEKGLDALLFWLLAHERLEEWQLSWDMTGNSFVPACIRSFKNPLQVPARHPRTCLSPKHRKMNTFIGIHSS</sequence>
<gene>
    <name evidence="2" type="ORF">GAYE_SCF37G5161</name>
</gene>